<keyword evidence="2" id="KW-1185">Reference proteome</keyword>
<dbReference type="eggNOG" id="COG0010">
    <property type="taxonomic scope" value="Bacteria"/>
</dbReference>
<dbReference type="PATRIC" id="fig|1395513.3.peg.2413"/>
<dbReference type="SUPFAM" id="SSF52768">
    <property type="entry name" value="Arginase/deacetylase"/>
    <property type="match status" value="1"/>
</dbReference>
<dbReference type="AlphaFoldDB" id="V6IXQ0"/>
<dbReference type="RefSeq" id="WP_023510627.1">
    <property type="nucleotide sequence ID" value="NZ_AWTC01000011.1"/>
</dbReference>
<evidence type="ECO:0000313" key="1">
    <source>
        <dbReference type="EMBL" id="EST11461.1"/>
    </source>
</evidence>
<dbReference type="Pfam" id="PF00491">
    <property type="entry name" value="Arginase"/>
    <property type="match status" value="1"/>
</dbReference>
<dbReference type="Gene3D" id="3.40.800.10">
    <property type="entry name" value="Ureohydrolase domain"/>
    <property type="match status" value="1"/>
</dbReference>
<reference evidence="1 2" key="1">
    <citation type="journal article" date="2013" name="Genome Announc.">
        <title>Genome Sequence of Sporolactobacillus laevolacticus DSM442, an Efficient Polymer-Grade D-Lactate Producer from Agricultural Waste Cottonseed as a Nitrogen Source.</title>
        <authorList>
            <person name="Wang H."/>
            <person name="Wang L."/>
            <person name="Ju J."/>
            <person name="Yu B."/>
            <person name="Ma Y."/>
        </authorList>
    </citation>
    <scope>NUCLEOTIDE SEQUENCE [LARGE SCALE GENOMIC DNA]</scope>
    <source>
        <strain evidence="1 2">DSM 442</strain>
    </source>
</reference>
<dbReference type="GO" id="GO:0046872">
    <property type="term" value="F:metal ion binding"/>
    <property type="evidence" value="ECO:0007669"/>
    <property type="project" value="InterPro"/>
</dbReference>
<protein>
    <submittedName>
        <fullName evidence="1">Arginase</fullName>
    </submittedName>
</protein>
<dbReference type="InterPro" id="IPR006035">
    <property type="entry name" value="Ureohydrolase"/>
</dbReference>
<comment type="caution">
    <text evidence="1">The sequence shown here is derived from an EMBL/GenBank/DDBJ whole genome shotgun (WGS) entry which is preliminary data.</text>
</comment>
<accession>V6IXQ0</accession>
<organism evidence="1 2">
    <name type="scientific">Sporolactobacillus laevolacticus DSM 442</name>
    <dbReference type="NCBI Taxonomy" id="1395513"/>
    <lineage>
        <taxon>Bacteria</taxon>
        <taxon>Bacillati</taxon>
        <taxon>Bacillota</taxon>
        <taxon>Bacilli</taxon>
        <taxon>Bacillales</taxon>
        <taxon>Sporolactobacillaceae</taxon>
        <taxon>Sporolactobacillus</taxon>
    </lineage>
</organism>
<gene>
    <name evidence="1" type="ORF">P343_11920</name>
</gene>
<sequence length="272" mass="31094">MTLLHRGITFCNFDGTYEPQSELRSITPHKWIDFRNLRGTHLYCSPEAFTAISHKLANTELSGLTFLGSGNYHYATLALLQKIPQPFSLILFDHHTDLKEGRIGNLLSCGSWVRHALSDVANLKKVIIVGPEPPEDELKLLQGHYQVTLFPERSLPSAQRLISSIPTQAVYMSIDKDLISEQEAKTNWDQGHLSINRLAQLLATIIENKQVEGIDVCGEWPVQPHQELDQRTREWIRKNELCNLRIVHAYLNHLHSVDRRKMIHKGSSKHVM</sequence>
<dbReference type="PANTHER" id="PTHR11358">
    <property type="entry name" value="ARGINASE/AGMATINASE"/>
    <property type="match status" value="1"/>
</dbReference>
<dbReference type="PANTHER" id="PTHR11358:SF41">
    <property type="entry name" value="ARGINASE"/>
    <property type="match status" value="1"/>
</dbReference>
<evidence type="ECO:0000313" key="2">
    <source>
        <dbReference type="Proteomes" id="UP000018296"/>
    </source>
</evidence>
<dbReference type="GO" id="GO:0033389">
    <property type="term" value="P:putrescine biosynthetic process from arginine, via agmatine"/>
    <property type="evidence" value="ECO:0007669"/>
    <property type="project" value="TreeGrafter"/>
</dbReference>
<dbReference type="STRING" id="1395513.P343_11920"/>
<dbReference type="GO" id="GO:0008783">
    <property type="term" value="F:agmatinase activity"/>
    <property type="evidence" value="ECO:0007669"/>
    <property type="project" value="TreeGrafter"/>
</dbReference>
<dbReference type="InterPro" id="IPR023696">
    <property type="entry name" value="Ureohydrolase_dom_sf"/>
</dbReference>
<dbReference type="OrthoDB" id="9805406at2"/>
<dbReference type="Proteomes" id="UP000018296">
    <property type="component" value="Unassembled WGS sequence"/>
</dbReference>
<proteinExistence type="predicted"/>
<name>V6IXQ0_9BACL</name>
<dbReference type="EMBL" id="AWTC01000011">
    <property type="protein sequence ID" value="EST11461.1"/>
    <property type="molecule type" value="Genomic_DNA"/>
</dbReference>